<proteinExistence type="predicted"/>
<dbReference type="EMBL" id="CH973831">
    <property type="protein sequence ID" value="KRG00492.1"/>
    <property type="molecule type" value="Genomic_DNA"/>
</dbReference>
<name>A0A0Q9WWW3_DROWI</name>
<dbReference type="InParanoid" id="A0A0Q9WWW3"/>
<evidence type="ECO:0000313" key="2">
    <source>
        <dbReference type="Proteomes" id="UP000007798"/>
    </source>
</evidence>
<organism evidence="1 2">
    <name type="scientific">Drosophila willistoni</name>
    <name type="common">Fruit fly</name>
    <dbReference type="NCBI Taxonomy" id="7260"/>
    <lineage>
        <taxon>Eukaryota</taxon>
        <taxon>Metazoa</taxon>
        <taxon>Ecdysozoa</taxon>
        <taxon>Arthropoda</taxon>
        <taxon>Hexapoda</taxon>
        <taxon>Insecta</taxon>
        <taxon>Pterygota</taxon>
        <taxon>Neoptera</taxon>
        <taxon>Endopterygota</taxon>
        <taxon>Diptera</taxon>
        <taxon>Brachycera</taxon>
        <taxon>Muscomorpha</taxon>
        <taxon>Ephydroidea</taxon>
        <taxon>Drosophilidae</taxon>
        <taxon>Drosophila</taxon>
        <taxon>Sophophora</taxon>
    </lineage>
</organism>
<reference evidence="1 2" key="1">
    <citation type="journal article" date="2007" name="Nature">
        <title>Evolution of genes and genomes on the Drosophila phylogeny.</title>
        <authorList>
            <consortium name="Drosophila 12 Genomes Consortium"/>
            <person name="Clark A.G."/>
            <person name="Eisen M.B."/>
            <person name="Smith D.R."/>
            <person name="Bergman C.M."/>
            <person name="Oliver B."/>
            <person name="Markow T.A."/>
            <person name="Kaufman T.C."/>
            <person name="Kellis M."/>
            <person name="Gelbart W."/>
            <person name="Iyer V.N."/>
            <person name="Pollard D.A."/>
            <person name="Sackton T.B."/>
            <person name="Larracuente A.M."/>
            <person name="Singh N.D."/>
            <person name="Abad J.P."/>
            <person name="Abt D.N."/>
            <person name="Adryan B."/>
            <person name="Aguade M."/>
            <person name="Akashi H."/>
            <person name="Anderson W.W."/>
            <person name="Aquadro C.F."/>
            <person name="Ardell D.H."/>
            <person name="Arguello R."/>
            <person name="Artieri C.G."/>
            <person name="Barbash D.A."/>
            <person name="Barker D."/>
            <person name="Barsanti P."/>
            <person name="Batterham P."/>
            <person name="Batzoglou S."/>
            <person name="Begun D."/>
            <person name="Bhutkar A."/>
            <person name="Blanco E."/>
            <person name="Bosak S.A."/>
            <person name="Bradley R.K."/>
            <person name="Brand A.D."/>
            <person name="Brent M.R."/>
            <person name="Brooks A.N."/>
            <person name="Brown R.H."/>
            <person name="Butlin R.K."/>
            <person name="Caggese C."/>
            <person name="Calvi B.R."/>
            <person name="Bernardo de Carvalho A."/>
            <person name="Caspi A."/>
            <person name="Castrezana S."/>
            <person name="Celniker S.E."/>
            <person name="Chang J.L."/>
            <person name="Chapple C."/>
            <person name="Chatterji S."/>
            <person name="Chinwalla A."/>
            <person name="Civetta A."/>
            <person name="Clifton S.W."/>
            <person name="Comeron J.M."/>
            <person name="Costello J.C."/>
            <person name="Coyne J.A."/>
            <person name="Daub J."/>
            <person name="David R.G."/>
            <person name="Delcher A.L."/>
            <person name="Delehaunty K."/>
            <person name="Do C.B."/>
            <person name="Ebling H."/>
            <person name="Edwards K."/>
            <person name="Eickbush T."/>
            <person name="Evans J.D."/>
            <person name="Filipski A."/>
            <person name="Findeiss S."/>
            <person name="Freyhult E."/>
            <person name="Fulton L."/>
            <person name="Fulton R."/>
            <person name="Garcia A.C."/>
            <person name="Gardiner A."/>
            <person name="Garfield D.A."/>
            <person name="Garvin B.E."/>
            <person name="Gibson G."/>
            <person name="Gilbert D."/>
            <person name="Gnerre S."/>
            <person name="Godfrey J."/>
            <person name="Good R."/>
            <person name="Gotea V."/>
            <person name="Gravely B."/>
            <person name="Greenberg A.J."/>
            <person name="Griffiths-Jones S."/>
            <person name="Gross S."/>
            <person name="Guigo R."/>
            <person name="Gustafson E.A."/>
            <person name="Haerty W."/>
            <person name="Hahn M.W."/>
            <person name="Halligan D.L."/>
            <person name="Halpern A.L."/>
            <person name="Halter G.M."/>
            <person name="Han M.V."/>
            <person name="Heger A."/>
            <person name="Hillier L."/>
            <person name="Hinrichs A.S."/>
            <person name="Holmes I."/>
            <person name="Hoskins R.A."/>
            <person name="Hubisz M.J."/>
            <person name="Hultmark D."/>
            <person name="Huntley M.A."/>
            <person name="Jaffe D.B."/>
            <person name="Jagadeeshan S."/>
            <person name="Jeck W.R."/>
            <person name="Johnson J."/>
            <person name="Jones C.D."/>
            <person name="Jordan W.C."/>
            <person name="Karpen G.H."/>
            <person name="Kataoka E."/>
            <person name="Keightley P.D."/>
            <person name="Kheradpour P."/>
            <person name="Kirkness E.F."/>
            <person name="Koerich L.B."/>
            <person name="Kristiansen K."/>
            <person name="Kudrna D."/>
            <person name="Kulathinal R.J."/>
            <person name="Kumar S."/>
            <person name="Kwok R."/>
            <person name="Lander E."/>
            <person name="Langley C.H."/>
            <person name="Lapoint R."/>
            <person name="Lazzaro B.P."/>
            <person name="Lee S.J."/>
            <person name="Levesque L."/>
            <person name="Li R."/>
            <person name="Lin C.F."/>
            <person name="Lin M.F."/>
            <person name="Lindblad-Toh K."/>
            <person name="Llopart A."/>
            <person name="Long M."/>
            <person name="Low L."/>
            <person name="Lozovsky E."/>
            <person name="Lu J."/>
            <person name="Luo M."/>
            <person name="Machado C.A."/>
            <person name="Makalowski W."/>
            <person name="Marzo M."/>
            <person name="Matsuda M."/>
            <person name="Matzkin L."/>
            <person name="McAllister B."/>
            <person name="McBride C.S."/>
            <person name="McKernan B."/>
            <person name="McKernan K."/>
            <person name="Mendez-Lago M."/>
            <person name="Minx P."/>
            <person name="Mollenhauer M.U."/>
            <person name="Montooth K."/>
            <person name="Mount S.M."/>
            <person name="Mu X."/>
            <person name="Myers E."/>
            <person name="Negre B."/>
            <person name="Newfeld S."/>
            <person name="Nielsen R."/>
            <person name="Noor M.A."/>
            <person name="O'Grady P."/>
            <person name="Pachter L."/>
            <person name="Papaceit M."/>
            <person name="Parisi M.J."/>
            <person name="Parisi M."/>
            <person name="Parts L."/>
            <person name="Pedersen J.S."/>
            <person name="Pesole G."/>
            <person name="Phillippy A.M."/>
            <person name="Ponting C.P."/>
            <person name="Pop M."/>
            <person name="Porcelli D."/>
            <person name="Powell J.R."/>
            <person name="Prohaska S."/>
            <person name="Pruitt K."/>
            <person name="Puig M."/>
            <person name="Quesneville H."/>
            <person name="Ram K.R."/>
            <person name="Rand D."/>
            <person name="Rasmussen M.D."/>
            <person name="Reed L.K."/>
            <person name="Reenan R."/>
            <person name="Reily A."/>
            <person name="Remington K.A."/>
            <person name="Rieger T.T."/>
            <person name="Ritchie M.G."/>
            <person name="Robin C."/>
            <person name="Rogers Y.H."/>
            <person name="Rohde C."/>
            <person name="Rozas J."/>
            <person name="Rubenfield M.J."/>
            <person name="Ruiz A."/>
            <person name="Russo S."/>
            <person name="Salzberg S.L."/>
            <person name="Sanchez-Gracia A."/>
            <person name="Saranga D.J."/>
            <person name="Sato H."/>
            <person name="Schaeffer S.W."/>
            <person name="Schatz M.C."/>
            <person name="Schlenke T."/>
            <person name="Schwartz R."/>
            <person name="Segarra C."/>
            <person name="Singh R.S."/>
            <person name="Sirot L."/>
            <person name="Sirota M."/>
            <person name="Sisneros N.B."/>
            <person name="Smith C.D."/>
            <person name="Smith T.F."/>
            <person name="Spieth J."/>
            <person name="Stage D.E."/>
            <person name="Stark A."/>
            <person name="Stephan W."/>
            <person name="Strausberg R.L."/>
            <person name="Strempel S."/>
            <person name="Sturgill D."/>
            <person name="Sutton G."/>
            <person name="Sutton G.G."/>
            <person name="Tao W."/>
            <person name="Teichmann S."/>
            <person name="Tobari Y.N."/>
            <person name="Tomimura Y."/>
            <person name="Tsolas J.M."/>
            <person name="Valente V.L."/>
            <person name="Venter E."/>
            <person name="Venter J.C."/>
            <person name="Vicario S."/>
            <person name="Vieira F.G."/>
            <person name="Vilella A.J."/>
            <person name="Villasante A."/>
            <person name="Walenz B."/>
            <person name="Wang J."/>
            <person name="Wasserman M."/>
            <person name="Watts T."/>
            <person name="Wilson D."/>
            <person name="Wilson R.K."/>
            <person name="Wing R.A."/>
            <person name="Wolfner M.F."/>
            <person name="Wong A."/>
            <person name="Wong G.K."/>
            <person name="Wu C.I."/>
            <person name="Wu G."/>
            <person name="Yamamoto D."/>
            <person name="Yang H.P."/>
            <person name="Yang S.P."/>
            <person name="Yorke J.A."/>
            <person name="Yoshida K."/>
            <person name="Zdobnov E."/>
            <person name="Zhang P."/>
            <person name="Zhang Y."/>
            <person name="Zimin A.V."/>
            <person name="Baldwin J."/>
            <person name="Abdouelleil A."/>
            <person name="Abdulkadir J."/>
            <person name="Abebe A."/>
            <person name="Abera B."/>
            <person name="Abreu J."/>
            <person name="Acer S.C."/>
            <person name="Aftuck L."/>
            <person name="Alexander A."/>
            <person name="An P."/>
            <person name="Anderson E."/>
            <person name="Anderson S."/>
            <person name="Arachi H."/>
            <person name="Azer M."/>
            <person name="Bachantsang P."/>
            <person name="Barry A."/>
            <person name="Bayul T."/>
            <person name="Berlin A."/>
            <person name="Bessette D."/>
            <person name="Bloom T."/>
            <person name="Blye J."/>
            <person name="Boguslavskiy L."/>
            <person name="Bonnet C."/>
            <person name="Boukhgalter B."/>
            <person name="Bourzgui I."/>
            <person name="Brown A."/>
            <person name="Cahill P."/>
            <person name="Channer S."/>
            <person name="Cheshatsang Y."/>
            <person name="Chuda L."/>
            <person name="Citroen M."/>
            <person name="Collymore A."/>
            <person name="Cooke P."/>
            <person name="Costello M."/>
            <person name="D'Aco K."/>
            <person name="Daza R."/>
            <person name="De Haan G."/>
            <person name="DeGray S."/>
            <person name="DeMaso C."/>
            <person name="Dhargay N."/>
            <person name="Dooley K."/>
            <person name="Dooley E."/>
            <person name="Doricent M."/>
            <person name="Dorje P."/>
            <person name="Dorjee K."/>
            <person name="Dupes A."/>
            <person name="Elong R."/>
            <person name="Falk J."/>
            <person name="Farina A."/>
            <person name="Faro S."/>
            <person name="Ferguson D."/>
            <person name="Fisher S."/>
            <person name="Foley C.D."/>
            <person name="Franke A."/>
            <person name="Friedrich D."/>
            <person name="Gadbois L."/>
            <person name="Gearin G."/>
            <person name="Gearin C.R."/>
            <person name="Giannoukos G."/>
            <person name="Goode T."/>
            <person name="Graham J."/>
            <person name="Grandbois E."/>
            <person name="Grewal S."/>
            <person name="Gyaltsen K."/>
            <person name="Hafez N."/>
            <person name="Hagos B."/>
            <person name="Hall J."/>
            <person name="Henson C."/>
            <person name="Hollinger A."/>
            <person name="Honan T."/>
            <person name="Huard M.D."/>
            <person name="Hughes L."/>
            <person name="Hurhula B."/>
            <person name="Husby M.E."/>
            <person name="Kamat A."/>
            <person name="Kanga B."/>
            <person name="Kashin S."/>
            <person name="Khazanovich D."/>
            <person name="Kisner P."/>
            <person name="Lance K."/>
            <person name="Lara M."/>
            <person name="Lee W."/>
            <person name="Lennon N."/>
            <person name="Letendre F."/>
            <person name="LeVine R."/>
            <person name="Lipovsky A."/>
            <person name="Liu X."/>
            <person name="Liu J."/>
            <person name="Liu S."/>
            <person name="Lokyitsang T."/>
            <person name="Lokyitsang Y."/>
            <person name="Lubonja R."/>
            <person name="Lui A."/>
            <person name="MacDonald P."/>
            <person name="Magnisalis V."/>
            <person name="Maru K."/>
            <person name="Matthews C."/>
            <person name="McCusker W."/>
            <person name="McDonough S."/>
            <person name="Mehta T."/>
            <person name="Meldrim J."/>
            <person name="Meneus L."/>
            <person name="Mihai O."/>
            <person name="Mihalev A."/>
            <person name="Mihova T."/>
            <person name="Mittelman R."/>
            <person name="Mlenga V."/>
            <person name="Montmayeur A."/>
            <person name="Mulrain L."/>
            <person name="Navidi A."/>
            <person name="Naylor J."/>
            <person name="Negash T."/>
            <person name="Nguyen T."/>
            <person name="Nguyen N."/>
            <person name="Nicol R."/>
            <person name="Norbu C."/>
            <person name="Norbu N."/>
            <person name="Novod N."/>
            <person name="O'Neill B."/>
            <person name="Osman S."/>
            <person name="Markiewicz E."/>
            <person name="Oyono O.L."/>
            <person name="Patti C."/>
            <person name="Phunkhang P."/>
            <person name="Pierre F."/>
            <person name="Priest M."/>
            <person name="Raghuraman S."/>
            <person name="Rege F."/>
            <person name="Reyes R."/>
            <person name="Rise C."/>
            <person name="Rogov P."/>
            <person name="Ross K."/>
            <person name="Ryan E."/>
            <person name="Settipalli S."/>
            <person name="Shea T."/>
            <person name="Sherpa N."/>
            <person name="Shi L."/>
            <person name="Shih D."/>
            <person name="Sparrow T."/>
            <person name="Spaulding J."/>
            <person name="Stalker J."/>
            <person name="Stange-Thomann N."/>
            <person name="Stavropoulos S."/>
            <person name="Stone C."/>
            <person name="Strader C."/>
            <person name="Tesfaye S."/>
            <person name="Thomson T."/>
            <person name="Thoulutsang Y."/>
            <person name="Thoulutsang D."/>
            <person name="Topham K."/>
            <person name="Topping I."/>
            <person name="Tsamla T."/>
            <person name="Vassiliev H."/>
            <person name="Vo A."/>
            <person name="Wangchuk T."/>
            <person name="Wangdi T."/>
            <person name="Weiand M."/>
            <person name="Wilkinson J."/>
            <person name="Wilson A."/>
            <person name="Yadav S."/>
            <person name="Young G."/>
            <person name="Yu Q."/>
            <person name="Zembek L."/>
            <person name="Zhong D."/>
            <person name="Zimmer A."/>
            <person name="Zwirko Z."/>
            <person name="Jaffe D.B."/>
            <person name="Alvarez P."/>
            <person name="Brockman W."/>
            <person name="Butler J."/>
            <person name="Chin C."/>
            <person name="Gnerre S."/>
            <person name="Grabherr M."/>
            <person name="Kleber M."/>
            <person name="Mauceli E."/>
            <person name="MacCallum I."/>
        </authorList>
    </citation>
    <scope>NUCLEOTIDE SEQUENCE [LARGE SCALE GENOMIC DNA]</scope>
    <source>
        <strain evidence="2">Tucson 14030-0811.24</strain>
    </source>
</reference>
<dbReference type="Proteomes" id="UP000007798">
    <property type="component" value="Unassembled WGS sequence"/>
</dbReference>
<dbReference type="AlphaFoldDB" id="A0A0Q9WWW3"/>
<evidence type="ECO:0000313" key="1">
    <source>
        <dbReference type="EMBL" id="KRG00492.1"/>
    </source>
</evidence>
<keyword evidence="2" id="KW-1185">Reference proteome</keyword>
<gene>
    <name evidence="1" type="primary">Dwil\GK27585</name>
    <name evidence="1" type="ORF">Dwil_GK27585</name>
</gene>
<accession>A0A0Q9WWW3</accession>
<sequence length="61" mass="6872">MDPARHQGLCHREVYTRQIVRVPHLVVVRRDHVMCQAQLSQAVRWAAAAVAAQIPAARAVY</sequence>
<protein>
    <submittedName>
        <fullName evidence="1">Uncharacterized protein</fullName>
    </submittedName>
</protein>